<keyword evidence="7" id="KW-1185">Reference proteome</keyword>
<dbReference type="InterPro" id="IPR006656">
    <property type="entry name" value="Mopterin_OxRdtase"/>
</dbReference>
<accession>C7QIF4</accession>
<evidence type="ECO:0000256" key="2">
    <source>
        <dbReference type="ARBA" id="ARBA00022723"/>
    </source>
</evidence>
<dbReference type="CDD" id="cd00508">
    <property type="entry name" value="MopB_CT_Fdh-Nap-like"/>
    <property type="match status" value="1"/>
</dbReference>
<dbReference type="GO" id="GO:0016020">
    <property type="term" value="C:membrane"/>
    <property type="evidence" value="ECO:0007669"/>
    <property type="project" value="TreeGrafter"/>
</dbReference>
<dbReference type="SUPFAM" id="SSF50692">
    <property type="entry name" value="ADC-like"/>
    <property type="match status" value="1"/>
</dbReference>
<dbReference type="RefSeq" id="WP_015794760.1">
    <property type="nucleotide sequence ID" value="NC_013131.1"/>
</dbReference>
<keyword evidence="1" id="KW-0004">4Fe-4S</keyword>
<sequence>MDALSPATRTHCPYCALQCGMELHADAAGTSPLRAAGWDAFQVNRGALCQKGATSTELLNPALRLTAPLLRRTPGAELEPATWDEALDVAAARLTSIAADHGRAAVGVFGGGGLTHEKAYSLGKFARVVLRTPNIDYNGRFCMSAAAAASQRAFGVDRGLPFPLADVAQTDVILLVGSNLADTMPPALRYFTTQRENGGRLIVVDPRRTRTADQADLHLQPVPGTDAALAAGLLHVLIAEHLIDDDFIAARTSGFEEARAEAQRWWPERVEAVCGVPAGDVRAAARMFAGSRGSTGMVLTARGTEQQADGADAVNAWINVALAAGKAGRPYCGYGAITGQGNGQGGREHGQKADQLPGYRKITDPAAREHVAEVWGISPDALPGPGRPAVELLASCGADIRALLVAGSNPVVSAPDAEFVTSRLRELDFLMVSDVVLSETAALADVVFPVTQWAEETGTVTNLEGRVLLRRQAVAPPDGVRSDLDVMGGLAERLGWPGFLTAPAKVFTELALASAGGVADYSGLSHERLDATSEGVGLHWPCPTPDHPGTPRMFLDTFGTPDGLARFVPVACEPAVEEPSVDFPYRLTTGRVLAQYQSGAQTRRVPALNAAEPGPFVQLHPDLAAALAVAEGDPVRVTSRRGTAVAAARISDVIRPDTVFMPFHWAGPGRANVLTRRTTDPVSGMPAFKTAAVRVEAAQ</sequence>
<dbReference type="GO" id="GO:0003954">
    <property type="term" value="F:NADH dehydrogenase activity"/>
    <property type="evidence" value="ECO:0007669"/>
    <property type="project" value="TreeGrafter"/>
</dbReference>
<reference evidence="6 7" key="1">
    <citation type="journal article" date="2009" name="Stand. Genomic Sci.">
        <title>Complete genome sequence of Catenulispora acidiphila type strain (ID 139908).</title>
        <authorList>
            <person name="Copeland A."/>
            <person name="Lapidus A."/>
            <person name="Glavina Del Rio T."/>
            <person name="Nolan M."/>
            <person name="Lucas S."/>
            <person name="Chen F."/>
            <person name="Tice H."/>
            <person name="Cheng J.F."/>
            <person name="Bruce D."/>
            <person name="Goodwin L."/>
            <person name="Pitluck S."/>
            <person name="Mikhailova N."/>
            <person name="Pati A."/>
            <person name="Ivanova N."/>
            <person name="Mavromatis K."/>
            <person name="Chen A."/>
            <person name="Palaniappan K."/>
            <person name="Chain P."/>
            <person name="Land M."/>
            <person name="Hauser L."/>
            <person name="Chang Y.J."/>
            <person name="Jeffries C.D."/>
            <person name="Chertkov O."/>
            <person name="Brettin T."/>
            <person name="Detter J.C."/>
            <person name="Han C."/>
            <person name="Ali Z."/>
            <person name="Tindall B.J."/>
            <person name="Goker M."/>
            <person name="Bristow J."/>
            <person name="Eisen J.A."/>
            <person name="Markowitz V."/>
            <person name="Hugenholtz P."/>
            <person name="Kyrpides N.C."/>
            <person name="Klenk H.P."/>
        </authorList>
    </citation>
    <scope>NUCLEOTIDE SEQUENCE [LARGE SCALE GENOMIC DNA]</scope>
    <source>
        <strain evidence="7">DSM 44928 / JCM 14897 / NBRC 102108 / NRRL B-24433 / ID139908</strain>
    </source>
</reference>
<keyword evidence="3" id="KW-0408">Iron</keyword>
<dbReference type="Proteomes" id="UP000000851">
    <property type="component" value="Chromosome"/>
</dbReference>
<dbReference type="SMART" id="SM00926">
    <property type="entry name" value="Molybdop_Fe4S4"/>
    <property type="match status" value="1"/>
</dbReference>
<dbReference type="GO" id="GO:0051539">
    <property type="term" value="F:4 iron, 4 sulfur cluster binding"/>
    <property type="evidence" value="ECO:0007669"/>
    <property type="project" value="UniProtKB-KW"/>
</dbReference>
<dbReference type="KEGG" id="cai:Caci_6177"/>
<dbReference type="SUPFAM" id="SSF53706">
    <property type="entry name" value="Formate dehydrogenase/DMSO reductase, domains 1-3"/>
    <property type="match status" value="1"/>
</dbReference>
<dbReference type="GO" id="GO:0043546">
    <property type="term" value="F:molybdopterin cofactor binding"/>
    <property type="evidence" value="ECO:0007669"/>
    <property type="project" value="InterPro"/>
</dbReference>
<keyword evidence="4" id="KW-0411">Iron-sulfur</keyword>
<feature type="domain" description="4Fe-4S Mo/W bis-MGD-type" evidence="5">
    <location>
        <begin position="5"/>
        <end position="63"/>
    </location>
</feature>
<dbReference type="InterPro" id="IPR009010">
    <property type="entry name" value="Asp_de-COase-like_dom_sf"/>
</dbReference>
<dbReference type="GO" id="GO:0022904">
    <property type="term" value="P:respiratory electron transport chain"/>
    <property type="evidence" value="ECO:0007669"/>
    <property type="project" value="TreeGrafter"/>
</dbReference>
<gene>
    <name evidence="6" type="ordered locus">Caci_6177</name>
</gene>
<dbReference type="OrthoDB" id="7376058at2"/>
<dbReference type="EMBL" id="CP001700">
    <property type="protein sequence ID" value="ACU75031.1"/>
    <property type="molecule type" value="Genomic_DNA"/>
</dbReference>
<dbReference type="InParanoid" id="C7QIF4"/>
<dbReference type="GO" id="GO:0046872">
    <property type="term" value="F:metal ion binding"/>
    <property type="evidence" value="ECO:0007669"/>
    <property type="project" value="UniProtKB-KW"/>
</dbReference>
<dbReference type="Gene3D" id="2.40.40.20">
    <property type="match status" value="1"/>
</dbReference>
<dbReference type="AlphaFoldDB" id="C7QIF4"/>
<dbReference type="Gene3D" id="2.20.25.90">
    <property type="entry name" value="ADC-like domains"/>
    <property type="match status" value="1"/>
</dbReference>
<dbReference type="Pfam" id="PF01568">
    <property type="entry name" value="Molydop_binding"/>
    <property type="match status" value="1"/>
</dbReference>
<organism evidence="6 7">
    <name type="scientific">Catenulispora acidiphila (strain DSM 44928 / JCM 14897 / NBRC 102108 / NRRL B-24433 / ID139908)</name>
    <dbReference type="NCBI Taxonomy" id="479433"/>
    <lineage>
        <taxon>Bacteria</taxon>
        <taxon>Bacillati</taxon>
        <taxon>Actinomycetota</taxon>
        <taxon>Actinomycetes</taxon>
        <taxon>Catenulisporales</taxon>
        <taxon>Catenulisporaceae</taxon>
        <taxon>Catenulispora</taxon>
    </lineage>
</organism>
<dbReference type="InterPro" id="IPR006657">
    <property type="entry name" value="MoPterin_dinucl-bd_dom"/>
</dbReference>
<dbReference type="STRING" id="479433.Caci_6177"/>
<dbReference type="HOGENOM" id="CLU_000422_13_4_11"/>
<dbReference type="InterPro" id="IPR006963">
    <property type="entry name" value="Mopterin_OxRdtase_4Fe-4S_dom"/>
</dbReference>
<dbReference type="PANTHER" id="PTHR43105">
    <property type="entry name" value="RESPIRATORY NITRATE REDUCTASE"/>
    <property type="match status" value="1"/>
</dbReference>
<protein>
    <submittedName>
        <fullName evidence="6">Molybdopterin oxidoreductase</fullName>
    </submittedName>
</protein>
<evidence type="ECO:0000256" key="3">
    <source>
        <dbReference type="ARBA" id="ARBA00023004"/>
    </source>
</evidence>
<evidence type="ECO:0000313" key="6">
    <source>
        <dbReference type="EMBL" id="ACU75031.1"/>
    </source>
</evidence>
<proteinExistence type="predicted"/>
<evidence type="ECO:0000259" key="5">
    <source>
        <dbReference type="PROSITE" id="PS51669"/>
    </source>
</evidence>
<evidence type="ECO:0000256" key="1">
    <source>
        <dbReference type="ARBA" id="ARBA00022485"/>
    </source>
</evidence>
<dbReference type="Gene3D" id="3.40.50.740">
    <property type="match status" value="1"/>
</dbReference>
<dbReference type="InterPro" id="IPR050123">
    <property type="entry name" value="Prok_molybdopt-oxidoreductase"/>
</dbReference>
<dbReference type="Gene3D" id="3.40.228.10">
    <property type="entry name" value="Dimethylsulfoxide Reductase, domain 2"/>
    <property type="match status" value="1"/>
</dbReference>
<keyword evidence="2" id="KW-0479">Metal-binding</keyword>
<name>C7QIF4_CATAD</name>
<dbReference type="Pfam" id="PF04879">
    <property type="entry name" value="Molybdop_Fe4S4"/>
    <property type="match status" value="1"/>
</dbReference>
<dbReference type="eggNOG" id="COG3383">
    <property type="taxonomic scope" value="Bacteria"/>
</dbReference>
<evidence type="ECO:0000256" key="4">
    <source>
        <dbReference type="ARBA" id="ARBA00023014"/>
    </source>
</evidence>
<dbReference type="Pfam" id="PF00384">
    <property type="entry name" value="Molybdopterin"/>
    <property type="match status" value="1"/>
</dbReference>
<evidence type="ECO:0000313" key="7">
    <source>
        <dbReference type="Proteomes" id="UP000000851"/>
    </source>
</evidence>
<dbReference type="PANTHER" id="PTHR43105:SF10">
    <property type="entry name" value="NADH-QUINONE OXIDOREDUCTASE SUBUNIT G"/>
    <property type="match status" value="1"/>
</dbReference>
<dbReference type="PROSITE" id="PS51669">
    <property type="entry name" value="4FE4S_MOW_BIS_MGD"/>
    <property type="match status" value="1"/>
</dbReference>